<gene>
    <name evidence="2" type="ordered locus">Taci_1605</name>
</gene>
<dbReference type="InterPro" id="IPR020825">
    <property type="entry name" value="Phe-tRNA_synthase-like_B3/B4"/>
</dbReference>
<accession>D1B735</accession>
<dbReference type="AlphaFoldDB" id="D1B735"/>
<dbReference type="SUPFAM" id="SSF56037">
    <property type="entry name" value="PheT/TilS domain"/>
    <property type="match status" value="1"/>
</dbReference>
<dbReference type="Gene3D" id="3.50.40.10">
    <property type="entry name" value="Phenylalanyl-trna Synthetase, Chain B, domain 3"/>
    <property type="match status" value="1"/>
</dbReference>
<proteinExistence type="predicted"/>
<dbReference type="SMART" id="SM00873">
    <property type="entry name" value="B3_4"/>
    <property type="match status" value="1"/>
</dbReference>
<dbReference type="HOGENOM" id="CLU_076869_1_1_0"/>
<dbReference type="PANTHER" id="PTHR39209:SF2">
    <property type="entry name" value="CYTOPLASMIC PROTEIN"/>
    <property type="match status" value="1"/>
</dbReference>
<organism evidence="2 3">
    <name type="scientific">Thermanaerovibrio acidaminovorans (strain ATCC 49978 / DSM 6589 / Su883)</name>
    <name type="common">Selenomonas acidaminovorans</name>
    <dbReference type="NCBI Taxonomy" id="525903"/>
    <lineage>
        <taxon>Bacteria</taxon>
        <taxon>Thermotogati</taxon>
        <taxon>Synergistota</taxon>
        <taxon>Synergistia</taxon>
        <taxon>Synergistales</taxon>
        <taxon>Synergistaceae</taxon>
        <taxon>Thermanaerovibrio</taxon>
    </lineage>
</organism>
<protein>
    <submittedName>
        <fullName evidence="2">B3/4 domain protein</fullName>
    </submittedName>
</protein>
<dbReference type="InterPro" id="IPR005146">
    <property type="entry name" value="B3/B4_tRNA-bd"/>
</dbReference>
<dbReference type="EMBL" id="CP001818">
    <property type="protein sequence ID" value="ACZ19826.1"/>
    <property type="molecule type" value="Genomic_DNA"/>
</dbReference>
<dbReference type="Pfam" id="PF03483">
    <property type="entry name" value="B3_4"/>
    <property type="match status" value="1"/>
</dbReference>
<dbReference type="STRING" id="525903.Taci_1605"/>
<dbReference type="GO" id="GO:0003723">
    <property type="term" value="F:RNA binding"/>
    <property type="evidence" value="ECO:0007669"/>
    <property type="project" value="InterPro"/>
</dbReference>
<dbReference type="RefSeq" id="WP_012870335.1">
    <property type="nucleotide sequence ID" value="NC_013522.1"/>
</dbReference>
<sequence>MEYRVYNEVFQVLPSFSRAVVVVRGADNRRAVPELEEEFQSLVAMVRSDPLSESCDRLSDLEEAFRSMGFNPKRMPPSVVNLVRRIRRGGSVPFVNPLVGIFNMASLSGLVPCGGDDLSAIQGDLELRPARGDEIYRPLGRPEEEEKPRPGELIYVDSASNQVLCRCWCWKNGDVSKITEGTTDCAINVDSIGHLSKTELIGLAERVAHMVERYLGGRTWIRFMNRNDTSFVVPS</sequence>
<dbReference type="KEGG" id="tai:Taci_1605"/>
<dbReference type="Proteomes" id="UP000002030">
    <property type="component" value="Chromosome"/>
</dbReference>
<dbReference type="GO" id="GO:0004826">
    <property type="term" value="F:phenylalanine-tRNA ligase activity"/>
    <property type="evidence" value="ECO:0007669"/>
    <property type="project" value="InterPro"/>
</dbReference>
<dbReference type="PANTHER" id="PTHR39209">
    <property type="match status" value="1"/>
</dbReference>
<evidence type="ECO:0000259" key="1">
    <source>
        <dbReference type="SMART" id="SM00873"/>
    </source>
</evidence>
<dbReference type="OrthoDB" id="276580at2"/>
<feature type="domain" description="B3/B4 tRNA-binding" evidence="1">
    <location>
        <begin position="61"/>
        <end position="216"/>
    </location>
</feature>
<dbReference type="EnsemblBacteria" id="ACZ19826">
    <property type="protein sequence ID" value="ACZ19826"/>
    <property type="gene ID" value="Taci_1605"/>
</dbReference>
<keyword evidence="3" id="KW-1185">Reference proteome</keyword>
<evidence type="ECO:0000313" key="3">
    <source>
        <dbReference type="Proteomes" id="UP000002030"/>
    </source>
</evidence>
<evidence type="ECO:0000313" key="2">
    <source>
        <dbReference type="EMBL" id="ACZ19826.1"/>
    </source>
</evidence>
<dbReference type="eggNOG" id="COG3382">
    <property type="taxonomic scope" value="Bacteria"/>
</dbReference>
<name>D1B735_THEAS</name>
<reference evidence="2 3" key="1">
    <citation type="journal article" date="2009" name="Stand. Genomic Sci.">
        <title>Complete genome sequence of Thermanaerovibrio acidaminovorans type strain (Su883).</title>
        <authorList>
            <person name="Chovatia M."/>
            <person name="Sikorski J."/>
            <person name="Schroder M."/>
            <person name="Lapidus A."/>
            <person name="Nolan M."/>
            <person name="Tice H."/>
            <person name="Glavina Del Rio T."/>
            <person name="Copeland A."/>
            <person name="Cheng J.F."/>
            <person name="Lucas S."/>
            <person name="Chen F."/>
            <person name="Bruce D."/>
            <person name="Goodwin L."/>
            <person name="Pitluck S."/>
            <person name="Ivanova N."/>
            <person name="Mavromatis K."/>
            <person name="Ovchinnikova G."/>
            <person name="Pati A."/>
            <person name="Chen A."/>
            <person name="Palaniappan K."/>
            <person name="Land M."/>
            <person name="Hauser L."/>
            <person name="Chang Y.J."/>
            <person name="Jeffries C.D."/>
            <person name="Chain P."/>
            <person name="Saunders E."/>
            <person name="Detter J.C."/>
            <person name="Brettin T."/>
            <person name="Rohde M."/>
            <person name="Goker M."/>
            <person name="Spring S."/>
            <person name="Bristow J."/>
            <person name="Markowitz V."/>
            <person name="Hugenholtz P."/>
            <person name="Kyrpides N.C."/>
            <person name="Klenk H.P."/>
            <person name="Eisen J.A."/>
        </authorList>
    </citation>
    <scope>NUCLEOTIDE SEQUENCE [LARGE SCALE GENOMIC DNA]</scope>
    <source>
        <strain evidence="3">ATCC 49978 / DSM 6589 / Su883</strain>
    </source>
</reference>